<dbReference type="EMBL" id="CAAALY010259532">
    <property type="protein sequence ID" value="VEL38936.1"/>
    <property type="molecule type" value="Genomic_DNA"/>
</dbReference>
<keyword evidence="2" id="KW-1185">Reference proteome</keyword>
<name>A0A448XKM6_9PLAT</name>
<gene>
    <name evidence="1" type="ORF">PXEA_LOCUS32376</name>
</gene>
<protein>
    <submittedName>
        <fullName evidence="1">Uncharacterized protein</fullName>
    </submittedName>
</protein>
<accession>A0A448XKM6</accession>
<reference evidence="1" key="1">
    <citation type="submission" date="2018-11" db="EMBL/GenBank/DDBJ databases">
        <authorList>
            <consortium name="Pathogen Informatics"/>
        </authorList>
    </citation>
    <scope>NUCLEOTIDE SEQUENCE</scope>
</reference>
<evidence type="ECO:0000313" key="2">
    <source>
        <dbReference type="Proteomes" id="UP000784294"/>
    </source>
</evidence>
<sequence length="91" mass="10309">MLFCRESVAGMGSLSTQVSYPIGYLRKRATFLFDIVPPLVQPTASLSRVFPLTASFHVIWDGMKPLNLFGVSNTFFKWPSAAWFRLAFVFQ</sequence>
<dbReference type="Proteomes" id="UP000784294">
    <property type="component" value="Unassembled WGS sequence"/>
</dbReference>
<organism evidence="1 2">
    <name type="scientific">Protopolystoma xenopodis</name>
    <dbReference type="NCBI Taxonomy" id="117903"/>
    <lineage>
        <taxon>Eukaryota</taxon>
        <taxon>Metazoa</taxon>
        <taxon>Spiralia</taxon>
        <taxon>Lophotrochozoa</taxon>
        <taxon>Platyhelminthes</taxon>
        <taxon>Monogenea</taxon>
        <taxon>Polyopisthocotylea</taxon>
        <taxon>Polystomatidea</taxon>
        <taxon>Polystomatidae</taxon>
        <taxon>Protopolystoma</taxon>
    </lineage>
</organism>
<evidence type="ECO:0000313" key="1">
    <source>
        <dbReference type="EMBL" id="VEL38936.1"/>
    </source>
</evidence>
<comment type="caution">
    <text evidence="1">The sequence shown here is derived from an EMBL/GenBank/DDBJ whole genome shotgun (WGS) entry which is preliminary data.</text>
</comment>
<dbReference type="AlphaFoldDB" id="A0A448XKM6"/>
<proteinExistence type="predicted"/>